<feature type="transmembrane region" description="Helical" evidence="1">
    <location>
        <begin position="25"/>
        <end position="48"/>
    </location>
</feature>
<dbReference type="EMBL" id="NUHO01000066">
    <property type="protein sequence ID" value="PGM92041.1"/>
    <property type="molecule type" value="Genomic_DNA"/>
</dbReference>
<protein>
    <submittedName>
        <fullName evidence="2">Uncharacterized protein</fullName>
    </submittedName>
</protein>
<dbReference type="AlphaFoldDB" id="A0A2B9DY82"/>
<gene>
    <name evidence="2" type="ORF">CN958_16460</name>
</gene>
<reference evidence="2 3" key="1">
    <citation type="submission" date="2017-09" db="EMBL/GenBank/DDBJ databases">
        <title>Large-scale bioinformatics analysis of Bacillus genomes uncovers conserved roles of natural products in bacterial physiology.</title>
        <authorList>
            <consortium name="Agbiome Team Llc"/>
            <person name="Bleich R.M."/>
            <person name="Grubbs K.J."/>
            <person name="Santa Maria K.C."/>
            <person name="Allen S.E."/>
            <person name="Farag S."/>
            <person name="Shank E.A."/>
            <person name="Bowers A."/>
        </authorList>
    </citation>
    <scope>NUCLEOTIDE SEQUENCE [LARGE SCALE GENOMIC DNA]</scope>
    <source>
        <strain evidence="2 3">AFS053130</strain>
    </source>
</reference>
<sequence length="62" mass="6733">MFGKSYYPIIQGPFARATIGHQSEILIGESGLITALIILITAIIVSRIPSGMDDNRRPNTTC</sequence>
<evidence type="ECO:0000313" key="3">
    <source>
        <dbReference type="Proteomes" id="UP000222054"/>
    </source>
</evidence>
<proteinExistence type="predicted"/>
<keyword evidence="1" id="KW-0472">Membrane</keyword>
<name>A0A2B9DY82_BACCE</name>
<dbReference type="Proteomes" id="UP000222054">
    <property type="component" value="Unassembled WGS sequence"/>
</dbReference>
<evidence type="ECO:0000313" key="2">
    <source>
        <dbReference type="EMBL" id="PGM92041.1"/>
    </source>
</evidence>
<accession>A0A2B9DY82</accession>
<comment type="caution">
    <text evidence="2">The sequence shown here is derived from an EMBL/GenBank/DDBJ whole genome shotgun (WGS) entry which is preliminary data.</text>
</comment>
<keyword evidence="1" id="KW-1133">Transmembrane helix</keyword>
<evidence type="ECO:0000256" key="1">
    <source>
        <dbReference type="SAM" id="Phobius"/>
    </source>
</evidence>
<keyword evidence="1" id="KW-0812">Transmembrane</keyword>
<organism evidence="2 3">
    <name type="scientific">Bacillus cereus</name>
    <dbReference type="NCBI Taxonomy" id="1396"/>
    <lineage>
        <taxon>Bacteria</taxon>
        <taxon>Bacillati</taxon>
        <taxon>Bacillota</taxon>
        <taxon>Bacilli</taxon>
        <taxon>Bacillales</taxon>
        <taxon>Bacillaceae</taxon>
        <taxon>Bacillus</taxon>
        <taxon>Bacillus cereus group</taxon>
    </lineage>
</organism>